<organism evidence="1 2">
    <name type="scientific">Rhododendron molle</name>
    <name type="common">Chinese azalea</name>
    <name type="synonym">Azalea mollis</name>
    <dbReference type="NCBI Taxonomy" id="49168"/>
    <lineage>
        <taxon>Eukaryota</taxon>
        <taxon>Viridiplantae</taxon>
        <taxon>Streptophyta</taxon>
        <taxon>Embryophyta</taxon>
        <taxon>Tracheophyta</taxon>
        <taxon>Spermatophyta</taxon>
        <taxon>Magnoliopsida</taxon>
        <taxon>eudicotyledons</taxon>
        <taxon>Gunneridae</taxon>
        <taxon>Pentapetalae</taxon>
        <taxon>asterids</taxon>
        <taxon>Ericales</taxon>
        <taxon>Ericaceae</taxon>
        <taxon>Ericoideae</taxon>
        <taxon>Rhodoreae</taxon>
        <taxon>Rhododendron</taxon>
    </lineage>
</organism>
<reference evidence="1" key="1">
    <citation type="submission" date="2022-02" db="EMBL/GenBank/DDBJ databases">
        <title>Plant Genome Project.</title>
        <authorList>
            <person name="Zhang R.-G."/>
        </authorList>
    </citation>
    <scope>NUCLEOTIDE SEQUENCE</scope>
    <source>
        <strain evidence="1">AT1</strain>
    </source>
</reference>
<evidence type="ECO:0000313" key="2">
    <source>
        <dbReference type="Proteomes" id="UP001062846"/>
    </source>
</evidence>
<keyword evidence="2" id="KW-1185">Reference proteome</keyword>
<dbReference type="EMBL" id="CM046399">
    <property type="protein sequence ID" value="KAI8528972.1"/>
    <property type="molecule type" value="Genomic_DNA"/>
</dbReference>
<proteinExistence type="predicted"/>
<evidence type="ECO:0000313" key="1">
    <source>
        <dbReference type="EMBL" id="KAI8528972.1"/>
    </source>
</evidence>
<sequence length="129" mass="14945">MERNIFLTLLEQAWPFPAVLRALLPQDTTLQICQQSLYPEQVTLPPPLPLQHQAALLRSEMPDFPVHGIRNLWLPKWNLLDALNCLPQQKQVKYSVQPLLSVPFLISRQLHCCKFILLATAFEEVKYDD</sequence>
<comment type="caution">
    <text evidence="1">The sequence shown here is derived from an EMBL/GenBank/DDBJ whole genome shotgun (WGS) entry which is preliminary data.</text>
</comment>
<dbReference type="Proteomes" id="UP001062846">
    <property type="component" value="Chromosome 12"/>
</dbReference>
<name>A0ACC0LKX6_RHOML</name>
<gene>
    <name evidence="1" type="ORF">RHMOL_Rhmol12G0190000</name>
</gene>
<accession>A0ACC0LKX6</accession>
<protein>
    <submittedName>
        <fullName evidence="1">Uncharacterized protein</fullName>
    </submittedName>
</protein>